<proteinExistence type="predicted"/>
<dbReference type="AlphaFoldDB" id="A0A1H1FT86"/>
<organism evidence="1 2">
    <name type="scientific">Virgibacillus salinus</name>
    <dbReference type="NCBI Taxonomy" id="553311"/>
    <lineage>
        <taxon>Bacteria</taxon>
        <taxon>Bacillati</taxon>
        <taxon>Bacillota</taxon>
        <taxon>Bacilli</taxon>
        <taxon>Bacillales</taxon>
        <taxon>Bacillaceae</taxon>
        <taxon>Virgibacillus</taxon>
    </lineage>
</organism>
<dbReference type="SUPFAM" id="SSF55961">
    <property type="entry name" value="Bet v1-like"/>
    <property type="match status" value="1"/>
</dbReference>
<dbReference type="InterPro" id="IPR023393">
    <property type="entry name" value="START-like_dom_sf"/>
</dbReference>
<dbReference type="InterPro" id="IPR019587">
    <property type="entry name" value="Polyketide_cyclase/dehydratase"/>
</dbReference>
<keyword evidence="2" id="KW-1185">Reference proteome</keyword>
<dbReference type="RefSeq" id="WP_092494125.1">
    <property type="nucleotide sequence ID" value="NZ_FNKD01000004.1"/>
</dbReference>
<dbReference type="CDD" id="cd07812">
    <property type="entry name" value="SRPBCC"/>
    <property type="match status" value="1"/>
</dbReference>
<gene>
    <name evidence="1" type="ORF">SAMN05216231_3393</name>
</gene>
<sequence length="152" mass="18020">MKKWSEEIEIDAPIEQVWKLLDGTLENMQKVMPNVIANEPVKVTDELVGSIHRQKYKEGKRVEEYDVETLLYQNQPDYKEMKVGFTLANMFDITAHYELKKLDESKTYFRYETTNQPLKWFMKLLIKLAISNKVVVKFVNRVKQVAEDESNR</sequence>
<protein>
    <recommendedName>
        <fullName evidence="3">Polyketide cyclase / dehydrase and lipid transport</fullName>
    </recommendedName>
</protein>
<evidence type="ECO:0000313" key="1">
    <source>
        <dbReference type="EMBL" id="SDR03948.1"/>
    </source>
</evidence>
<evidence type="ECO:0000313" key="2">
    <source>
        <dbReference type="Proteomes" id="UP000199444"/>
    </source>
</evidence>
<dbReference type="EMBL" id="FNKD01000004">
    <property type="protein sequence ID" value="SDR03948.1"/>
    <property type="molecule type" value="Genomic_DNA"/>
</dbReference>
<evidence type="ECO:0008006" key="3">
    <source>
        <dbReference type="Google" id="ProtNLM"/>
    </source>
</evidence>
<accession>A0A1H1FT86</accession>
<dbReference type="Proteomes" id="UP000199444">
    <property type="component" value="Unassembled WGS sequence"/>
</dbReference>
<dbReference type="Pfam" id="PF10604">
    <property type="entry name" value="Polyketide_cyc2"/>
    <property type="match status" value="1"/>
</dbReference>
<reference evidence="1 2" key="1">
    <citation type="submission" date="2016-10" db="EMBL/GenBank/DDBJ databases">
        <authorList>
            <person name="de Groot N.N."/>
        </authorList>
    </citation>
    <scope>NUCLEOTIDE SEQUENCE [LARGE SCALE GENOMIC DNA]</scope>
    <source>
        <strain evidence="1 2">CGMCC 1.10449</strain>
    </source>
</reference>
<name>A0A1H1FT86_9BACI</name>
<dbReference type="Gene3D" id="3.30.530.20">
    <property type="match status" value="1"/>
</dbReference>
<dbReference type="STRING" id="553311.SAMN05216231_3393"/>